<organism evidence="8">
    <name type="scientific">bioreactor metagenome</name>
    <dbReference type="NCBI Taxonomy" id="1076179"/>
    <lineage>
        <taxon>unclassified sequences</taxon>
        <taxon>metagenomes</taxon>
        <taxon>ecological metagenomes</taxon>
    </lineage>
</organism>
<feature type="transmembrane region" description="Helical" evidence="7">
    <location>
        <begin position="290"/>
        <end position="310"/>
    </location>
</feature>
<dbReference type="AlphaFoldDB" id="A0A644SY62"/>
<dbReference type="NCBIfam" id="NF037994">
    <property type="entry name" value="DcuC_1"/>
    <property type="match status" value="1"/>
</dbReference>
<dbReference type="InterPro" id="IPR004669">
    <property type="entry name" value="C4_dicarb_anaerob_car"/>
</dbReference>
<evidence type="ECO:0000256" key="6">
    <source>
        <dbReference type="ARBA" id="ARBA00023136"/>
    </source>
</evidence>
<dbReference type="InterPro" id="IPR018385">
    <property type="entry name" value="C4_dicarb_anaerob_car-like"/>
</dbReference>
<feature type="transmembrane region" description="Helical" evidence="7">
    <location>
        <begin position="25"/>
        <end position="44"/>
    </location>
</feature>
<protein>
    <submittedName>
        <fullName evidence="8">Putative cryptic C4-dicarboxylate transporter DcuD</fullName>
    </submittedName>
</protein>
<evidence type="ECO:0000256" key="1">
    <source>
        <dbReference type="ARBA" id="ARBA00004651"/>
    </source>
</evidence>
<keyword evidence="5 7" id="KW-1133">Transmembrane helix</keyword>
<feature type="transmembrane region" description="Helical" evidence="7">
    <location>
        <begin position="116"/>
        <end position="143"/>
    </location>
</feature>
<evidence type="ECO:0000256" key="7">
    <source>
        <dbReference type="SAM" id="Phobius"/>
    </source>
</evidence>
<reference evidence="8" key="1">
    <citation type="submission" date="2019-08" db="EMBL/GenBank/DDBJ databases">
        <authorList>
            <person name="Kucharzyk K."/>
            <person name="Murdoch R.W."/>
            <person name="Higgins S."/>
            <person name="Loffler F."/>
        </authorList>
    </citation>
    <scope>NUCLEOTIDE SEQUENCE</scope>
</reference>
<feature type="transmembrane region" description="Helical" evidence="7">
    <location>
        <begin position="172"/>
        <end position="194"/>
    </location>
</feature>
<dbReference type="PANTHER" id="PTHR42002">
    <property type="entry name" value="ANAEROBIC C4-DICARBOXYLATE TRANSPORTER DCUC-RELATED"/>
    <property type="match status" value="1"/>
</dbReference>
<evidence type="ECO:0000256" key="5">
    <source>
        <dbReference type="ARBA" id="ARBA00022989"/>
    </source>
</evidence>
<keyword evidence="3" id="KW-1003">Cell membrane</keyword>
<evidence type="ECO:0000256" key="4">
    <source>
        <dbReference type="ARBA" id="ARBA00022692"/>
    </source>
</evidence>
<dbReference type="GO" id="GO:0005886">
    <property type="term" value="C:plasma membrane"/>
    <property type="evidence" value="ECO:0007669"/>
    <property type="project" value="UniProtKB-SubCell"/>
</dbReference>
<evidence type="ECO:0000313" key="8">
    <source>
        <dbReference type="EMBL" id="MPL58662.1"/>
    </source>
</evidence>
<gene>
    <name evidence="8" type="primary">dcuD_1</name>
    <name evidence="8" type="ORF">SDC9_04204</name>
</gene>
<comment type="subcellular location">
    <subcellularLocation>
        <location evidence="1">Cell membrane</location>
        <topology evidence="1">Multi-pass membrane protein</topology>
    </subcellularLocation>
</comment>
<name>A0A644SY62_9ZZZZ</name>
<dbReference type="Pfam" id="PF03606">
    <property type="entry name" value="DcuC"/>
    <property type="match status" value="1"/>
</dbReference>
<accession>A0A644SY62</accession>
<comment type="caution">
    <text evidence="8">The sequence shown here is derived from an EMBL/GenBank/DDBJ whole genome shotgun (WGS) entry which is preliminary data.</text>
</comment>
<proteinExistence type="predicted"/>
<feature type="transmembrane region" description="Helical" evidence="7">
    <location>
        <begin position="251"/>
        <end position="269"/>
    </location>
</feature>
<dbReference type="GO" id="GO:0015556">
    <property type="term" value="F:C4-dicarboxylate transmembrane transporter activity"/>
    <property type="evidence" value="ECO:0007669"/>
    <property type="project" value="InterPro"/>
</dbReference>
<feature type="transmembrane region" description="Helical" evidence="7">
    <location>
        <begin position="90"/>
        <end position="109"/>
    </location>
</feature>
<feature type="transmembrane region" description="Helical" evidence="7">
    <location>
        <begin position="51"/>
        <end position="70"/>
    </location>
</feature>
<dbReference type="EMBL" id="VSSQ01000007">
    <property type="protein sequence ID" value="MPL58662.1"/>
    <property type="molecule type" value="Genomic_DNA"/>
</dbReference>
<evidence type="ECO:0000256" key="3">
    <source>
        <dbReference type="ARBA" id="ARBA00022475"/>
    </source>
</evidence>
<evidence type="ECO:0000256" key="2">
    <source>
        <dbReference type="ARBA" id="ARBA00022448"/>
    </source>
</evidence>
<keyword evidence="6 7" id="KW-0472">Membrane</keyword>
<keyword evidence="2" id="KW-0813">Transport</keyword>
<keyword evidence="4 7" id="KW-0812">Transmembrane</keyword>
<feature type="transmembrane region" description="Helical" evidence="7">
    <location>
        <begin position="224"/>
        <end position="245"/>
    </location>
</feature>
<sequence>MVYIGVIILLVTVYCLVKQYESRMVLFGAGVLMATLAGNPLAAFDAFAKSMTTAGLIAAICSVMGFAYVMKVTECDRHLINLVANGLTKVRPILIPAATLATFAINVALPSAAGCAAAVGAIFIPILISAGIHPATAGAAVWAGTFGSMLNPGLSHNPFVAKLANMPVMDVISVHATADIAAGIVAALSITIVAKILKEDKGYVAAETAATTALDVQTTPQTNVLFAIVPIIPVFLLVLGASGWIPGLKKLGVPHAMLIGAIIALIVTRKSPTKITKGFFDGMGSAYGQIMGIIIAAGVFVGGMQSIGLVDTFIKSMINSSEVVKYAATFGPWALAIISGSGDAAAFAFNEAVTPHAAKFGLDVVNMGSIAALSGAIGRTMSPINGAGIICATIAGVSPMELAKRNAPGMTIATIVAMLILL</sequence>
<dbReference type="PANTHER" id="PTHR42002:SF2">
    <property type="entry name" value="ANAEROBIC C4-DICARBOXYLATE TRANSPORTER DCUC-RELATED"/>
    <property type="match status" value="1"/>
</dbReference>